<evidence type="ECO:0000313" key="2">
    <source>
        <dbReference type="Proteomes" id="UP000310200"/>
    </source>
</evidence>
<organism evidence="1 2">
    <name type="scientific">Temnothorax longispinosus</name>
    <dbReference type="NCBI Taxonomy" id="300112"/>
    <lineage>
        <taxon>Eukaryota</taxon>
        <taxon>Metazoa</taxon>
        <taxon>Ecdysozoa</taxon>
        <taxon>Arthropoda</taxon>
        <taxon>Hexapoda</taxon>
        <taxon>Insecta</taxon>
        <taxon>Pterygota</taxon>
        <taxon>Neoptera</taxon>
        <taxon>Endopterygota</taxon>
        <taxon>Hymenoptera</taxon>
        <taxon>Apocrita</taxon>
        <taxon>Aculeata</taxon>
        <taxon>Formicoidea</taxon>
        <taxon>Formicidae</taxon>
        <taxon>Myrmicinae</taxon>
        <taxon>Temnothorax</taxon>
    </lineage>
</organism>
<protein>
    <submittedName>
        <fullName evidence="1">Uncharacterized protein</fullName>
    </submittedName>
</protein>
<accession>A0A4S2KT94</accession>
<sequence>MQDIARRYAHFSLYVLDATDNASNAKLHYEVRAALRRKPCPRHCIALGAIYLRRRELLRCRRWTYVSGHPVYLAGAYIVGRPVIGWTRIECIALKRNIRLTAPPHSRCTRRCNTIAHRRTVPVYAARSWPTYCRVR</sequence>
<proteinExistence type="predicted"/>
<dbReference type="EMBL" id="QBLH01001744">
    <property type="protein sequence ID" value="TGZ51238.1"/>
    <property type="molecule type" value="Genomic_DNA"/>
</dbReference>
<name>A0A4S2KT94_9HYME</name>
<dbReference type="Proteomes" id="UP000310200">
    <property type="component" value="Unassembled WGS sequence"/>
</dbReference>
<keyword evidence="2" id="KW-1185">Reference proteome</keyword>
<gene>
    <name evidence="1" type="ORF">DBV15_03127</name>
</gene>
<reference evidence="1 2" key="1">
    <citation type="journal article" date="2019" name="Philos. Trans. R. Soc. Lond., B, Biol. Sci.">
        <title>Ant behaviour and brain gene expression of defending hosts depend on the ecological success of the intruding social parasite.</title>
        <authorList>
            <person name="Kaur R."/>
            <person name="Stoldt M."/>
            <person name="Jongepier E."/>
            <person name="Feldmeyer B."/>
            <person name="Menzel F."/>
            <person name="Bornberg-Bauer E."/>
            <person name="Foitzik S."/>
        </authorList>
    </citation>
    <scope>NUCLEOTIDE SEQUENCE [LARGE SCALE GENOMIC DNA]</scope>
    <source>
        <tissue evidence="1">Whole body</tissue>
    </source>
</reference>
<dbReference type="AlphaFoldDB" id="A0A4S2KT94"/>
<comment type="caution">
    <text evidence="1">The sequence shown here is derived from an EMBL/GenBank/DDBJ whole genome shotgun (WGS) entry which is preliminary data.</text>
</comment>
<evidence type="ECO:0000313" key="1">
    <source>
        <dbReference type="EMBL" id="TGZ51238.1"/>
    </source>
</evidence>